<dbReference type="OrthoDB" id="4453902at2759"/>
<protein>
    <submittedName>
        <fullName evidence="2">Uncharacterized protein</fullName>
    </submittedName>
</protein>
<dbReference type="Proteomes" id="UP000452235">
    <property type="component" value="Unassembled WGS sequence"/>
</dbReference>
<dbReference type="AlphaFoldDB" id="A0A5M3Z985"/>
<gene>
    <name evidence="2" type="ORF">ATEIFO6365_0007052900</name>
</gene>
<name>A0A5M3Z985_ASPTE</name>
<dbReference type="EMBL" id="BLJY01000007">
    <property type="protein sequence ID" value="GFF17980.1"/>
    <property type="molecule type" value="Genomic_DNA"/>
</dbReference>
<keyword evidence="3" id="KW-1185">Reference proteome</keyword>
<evidence type="ECO:0000313" key="3">
    <source>
        <dbReference type="Proteomes" id="UP000452235"/>
    </source>
</evidence>
<evidence type="ECO:0000313" key="2">
    <source>
        <dbReference type="EMBL" id="GFF17980.1"/>
    </source>
</evidence>
<accession>A0A5M3Z985</accession>
<sequence length="285" mass="32539">MWIKLDYKRRNVQDSVTRIHRLVESTPHRFLTRGDLQKVGIRAERRYLSPGNYIAFNPCFFTPRPPDFASRPRADSERTENSAVDKIGENESGKTDTEVAGRPGPRYPSILGKHHGDRLDKIVPGSFAMRNFTCLSDKGATTKGKWKEDPTLDLFDVSSSNWCAAVCMEDPTYRYPHAIIDVMTDTDVVSLDLSAGEVKAIMRTMKTRMGISYYRDHVTLPLLVISYLGPDYGRIIHAHHDGSRMVVQHSSLFNLREPTNNHIELFLRYYCSEPARASQGLWFNK</sequence>
<feature type="region of interest" description="Disordered" evidence="1">
    <location>
        <begin position="67"/>
        <end position="113"/>
    </location>
</feature>
<feature type="compositionally biased region" description="Basic and acidic residues" evidence="1">
    <location>
        <begin position="70"/>
        <end position="80"/>
    </location>
</feature>
<organism evidence="2 3">
    <name type="scientific">Aspergillus terreus</name>
    <dbReference type="NCBI Taxonomy" id="33178"/>
    <lineage>
        <taxon>Eukaryota</taxon>
        <taxon>Fungi</taxon>
        <taxon>Dikarya</taxon>
        <taxon>Ascomycota</taxon>
        <taxon>Pezizomycotina</taxon>
        <taxon>Eurotiomycetes</taxon>
        <taxon>Eurotiomycetidae</taxon>
        <taxon>Eurotiales</taxon>
        <taxon>Aspergillaceae</taxon>
        <taxon>Aspergillus</taxon>
        <taxon>Aspergillus subgen. Circumdati</taxon>
    </lineage>
</organism>
<dbReference type="VEuPathDB" id="FungiDB:ATEG_06141"/>
<comment type="caution">
    <text evidence="2">The sequence shown here is derived from an EMBL/GenBank/DDBJ whole genome shotgun (WGS) entry which is preliminary data.</text>
</comment>
<reference evidence="2 3" key="1">
    <citation type="submission" date="2020-01" db="EMBL/GenBank/DDBJ databases">
        <title>Aspergillus terreus IFO 6365 whole genome shotgun sequence.</title>
        <authorList>
            <person name="Kanamasa S."/>
            <person name="Takahashi H."/>
        </authorList>
    </citation>
    <scope>NUCLEOTIDE SEQUENCE [LARGE SCALE GENOMIC DNA]</scope>
    <source>
        <strain evidence="2 3">IFO 6365</strain>
    </source>
</reference>
<evidence type="ECO:0000256" key="1">
    <source>
        <dbReference type="SAM" id="MobiDB-lite"/>
    </source>
</evidence>
<feature type="compositionally biased region" description="Basic and acidic residues" evidence="1">
    <location>
        <begin position="86"/>
        <end position="99"/>
    </location>
</feature>
<proteinExistence type="predicted"/>